<dbReference type="NCBIfam" id="NF010229">
    <property type="entry name" value="PRK13682.1-4"/>
    <property type="match status" value="1"/>
</dbReference>
<feature type="transmembrane region" description="Helical" evidence="5">
    <location>
        <begin position="64"/>
        <end position="83"/>
    </location>
</feature>
<evidence type="ECO:0000256" key="2">
    <source>
        <dbReference type="ARBA" id="ARBA00022692"/>
    </source>
</evidence>
<comment type="caution">
    <text evidence="6">The sequence shown here is derived from an EMBL/GenBank/DDBJ whole genome shotgun (WGS) entry which is preliminary data.</text>
</comment>
<keyword evidence="4 5" id="KW-0472">Membrane</keyword>
<dbReference type="NCBIfam" id="NF010226">
    <property type="entry name" value="PRK13682.1-1"/>
    <property type="match status" value="1"/>
</dbReference>
<evidence type="ECO:0000313" key="6">
    <source>
        <dbReference type="EMBL" id="MDR6807133.1"/>
    </source>
</evidence>
<proteinExistence type="inferred from homology"/>
<gene>
    <name evidence="6" type="ORF">J2W84_004184</name>
</gene>
<dbReference type="Proteomes" id="UP001264980">
    <property type="component" value="Unassembled WGS sequence"/>
</dbReference>
<reference evidence="6 7" key="1">
    <citation type="submission" date="2023-07" db="EMBL/GenBank/DDBJ databases">
        <title>Sorghum-associated microbial communities from plants grown in Nebraska, USA.</title>
        <authorList>
            <person name="Schachtman D."/>
        </authorList>
    </citation>
    <scope>NUCLEOTIDE SEQUENCE [LARGE SCALE GENOMIC DNA]</scope>
    <source>
        <strain evidence="6 7">BE57</strain>
    </source>
</reference>
<dbReference type="NCBIfam" id="NF010228">
    <property type="entry name" value="PRK13682.1-3"/>
    <property type="match status" value="1"/>
</dbReference>
<dbReference type="InterPro" id="IPR009760">
    <property type="entry name" value="DUF1328"/>
</dbReference>
<dbReference type="EMBL" id="JAVDTI010000004">
    <property type="protein sequence ID" value="MDR6807133.1"/>
    <property type="molecule type" value="Genomic_DNA"/>
</dbReference>
<evidence type="ECO:0000256" key="3">
    <source>
        <dbReference type="ARBA" id="ARBA00022989"/>
    </source>
</evidence>
<keyword evidence="1" id="KW-1003">Cell membrane</keyword>
<keyword evidence="2 5" id="KW-0812">Transmembrane</keyword>
<dbReference type="Pfam" id="PF07043">
    <property type="entry name" value="DUF1328"/>
    <property type="match status" value="1"/>
</dbReference>
<sequence>MEHFGHIYASGIVLVIIESEINNQKPKYLSLMLRWTVIFLVIAIVAGILGFGGIAAGAAGIAKILFFVFLVLFVLSLLSRGVGRS</sequence>
<keyword evidence="7" id="KW-1185">Reference proteome</keyword>
<dbReference type="HAMAP" id="MF_01361">
    <property type="entry name" value="UPF0391"/>
    <property type="match status" value="1"/>
</dbReference>
<evidence type="ECO:0000256" key="4">
    <source>
        <dbReference type="ARBA" id="ARBA00023136"/>
    </source>
</evidence>
<protein>
    <submittedName>
        <fullName evidence="6">Uncharacterized membrane protein YtjA (UPF0391 family)</fullName>
    </submittedName>
</protein>
<name>A0ABU1R144_9BACT</name>
<organism evidence="6 7">
    <name type="scientific">Dyadobacter fermentans</name>
    <dbReference type="NCBI Taxonomy" id="94254"/>
    <lineage>
        <taxon>Bacteria</taxon>
        <taxon>Pseudomonadati</taxon>
        <taxon>Bacteroidota</taxon>
        <taxon>Cytophagia</taxon>
        <taxon>Cytophagales</taxon>
        <taxon>Spirosomataceae</taxon>
        <taxon>Dyadobacter</taxon>
    </lineage>
</organism>
<keyword evidence="3 5" id="KW-1133">Transmembrane helix</keyword>
<evidence type="ECO:0000256" key="1">
    <source>
        <dbReference type="ARBA" id="ARBA00022475"/>
    </source>
</evidence>
<feature type="transmembrane region" description="Helical" evidence="5">
    <location>
        <begin position="35"/>
        <end position="58"/>
    </location>
</feature>
<evidence type="ECO:0000313" key="7">
    <source>
        <dbReference type="Proteomes" id="UP001264980"/>
    </source>
</evidence>
<accession>A0ABU1R144</accession>
<evidence type="ECO:0000256" key="5">
    <source>
        <dbReference type="SAM" id="Phobius"/>
    </source>
</evidence>